<evidence type="ECO:0000313" key="1">
    <source>
        <dbReference type="EMBL" id="MPN53043.1"/>
    </source>
</evidence>
<accession>A0A645J0S2</accession>
<dbReference type="EMBL" id="VSSQ01119753">
    <property type="protein sequence ID" value="MPN53043.1"/>
    <property type="molecule type" value="Genomic_DNA"/>
</dbReference>
<comment type="caution">
    <text evidence="1">The sequence shown here is derived from an EMBL/GenBank/DDBJ whole genome shotgun (WGS) entry which is preliminary data.</text>
</comment>
<reference evidence="1" key="1">
    <citation type="submission" date="2019-08" db="EMBL/GenBank/DDBJ databases">
        <authorList>
            <person name="Kucharzyk K."/>
            <person name="Murdoch R.W."/>
            <person name="Higgins S."/>
            <person name="Loffler F."/>
        </authorList>
    </citation>
    <scope>NUCLEOTIDE SEQUENCE</scope>
</reference>
<protein>
    <submittedName>
        <fullName evidence="1">Uncharacterized protein</fullName>
    </submittedName>
</protein>
<gene>
    <name evidence="1" type="ORF">SDC9_200706</name>
</gene>
<organism evidence="1">
    <name type="scientific">bioreactor metagenome</name>
    <dbReference type="NCBI Taxonomy" id="1076179"/>
    <lineage>
        <taxon>unclassified sequences</taxon>
        <taxon>metagenomes</taxon>
        <taxon>ecological metagenomes</taxon>
    </lineage>
</organism>
<name>A0A645J0S2_9ZZZZ</name>
<sequence>MSESLQWFQGASEEEFALMVYRLQEKCDLTFREAIAVLNPNHAFGDLAKHWGITKEAVHNLNRRGWDKIWAVVGEENWDAADELVPTYFTHVF</sequence>
<dbReference type="AlphaFoldDB" id="A0A645J0S2"/>
<proteinExistence type="predicted"/>